<dbReference type="Proteomes" id="UP000198873">
    <property type="component" value="Unassembled WGS sequence"/>
</dbReference>
<gene>
    <name evidence="1" type="ORF">SAMN05444716_10914</name>
</gene>
<name>A0A1I6VMG3_9ACTN</name>
<proteinExistence type="predicted"/>
<dbReference type="RefSeq" id="WP_093844124.1">
    <property type="nucleotide sequence ID" value="NZ_FPAB01000009.1"/>
</dbReference>
<reference evidence="2" key="1">
    <citation type="submission" date="2016-10" db="EMBL/GenBank/DDBJ databases">
        <authorList>
            <person name="Varghese N."/>
            <person name="Submissions S."/>
        </authorList>
    </citation>
    <scope>NUCLEOTIDE SEQUENCE [LARGE SCALE GENOMIC DNA]</scope>
    <source>
        <strain evidence="2">CGMCC 4.7047</strain>
    </source>
</reference>
<protein>
    <submittedName>
        <fullName evidence="1">SUKH-4 immunity protein</fullName>
    </submittedName>
</protein>
<evidence type="ECO:0000313" key="1">
    <source>
        <dbReference type="EMBL" id="SFT14922.1"/>
    </source>
</evidence>
<dbReference type="EMBL" id="FPAB01000009">
    <property type="protein sequence ID" value="SFT14922.1"/>
    <property type="molecule type" value="Genomic_DNA"/>
</dbReference>
<accession>A0A1I6VMG3</accession>
<dbReference type="Pfam" id="PF14435">
    <property type="entry name" value="SUKH-4"/>
    <property type="match status" value="1"/>
</dbReference>
<keyword evidence="2" id="KW-1185">Reference proteome</keyword>
<dbReference type="InterPro" id="IPR025851">
    <property type="entry name" value="SUKH-4"/>
</dbReference>
<evidence type="ECO:0000313" key="2">
    <source>
        <dbReference type="Proteomes" id="UP000198873"/>
    </source>
</evidence>
<organism evidence="1 2">
    <name type="scientific">Streptomyces harbinensis</name>
    <dbReference type="NCBI Taxonomy" id="1176198"/>
    <lineage>
        <taxon>Bacteria</taxon>
        <taxon>Bacillati</taxon>
        <taxon>Actinomycetota</taxon>
        <taxon>Actinomycetes</taxon>
        <taxon>Kitasatosporales</taxon>
        <taxon>Streptomycetaceae</taxon>
        <taxon>Streptomyces</taxon>
    </lineage>
</organism>
<sequence>MDDAETAAALARCTPCPYPGRWQEAPFAERTVDGVRYAVVALDPGLSALGVRRTDGAVWGLPEDGAPHLVNSSVAAFVACSRAHTEAAAEAAGYDGAGDDGDEDAAERAADALTEGLLERFAALDAPAVADENAFWCVAAEELGYGMSV</sequence>
<dbReference type="AlphaFoldDB" id="A0A1I6VMG3"/>